<gene>
    <name evidence="4" type="ORF">NKR19_g4795</name>
</gene>
<evidence type="ECO:0000256" key="2">
    <source>
        <dbReference type="SAM" id="MobiDB-lite"/>
    </source>
</evidence>
<feature type="non-terminal residue" evidence="4">
    <location>
        <position position="144"/>
    </location>
</feature>
<evidence type="ECO:0000259" key="3">
    <source>
        <dbReference type="PROSITE" id="PS50048"/>
    </source>
</evidence>
<dbReference type="GO" id="GO:0000981">
    <property type="term" value="F:DNA-binding transcription factor activity, RNA polymerase II-specific"/>
    <property type="evidence" value="ECO:0007669"/>
    <property type="project" value="InterPro"/>
</dbReference>
<dbReference type="PROSITE" id="PS50048">
    <property type="entry name" value="ZN2_CY6_FUNGAL_2"/>
    <property type="match status" value="1"/>
</dbReference>
<dbReference type="InterPro" id="IPR053181">
    <property type="entry name" value="EcdB-like_regulator"/>
</dbReference>
<proteinExistence type="predicted"/>
<dbReference type="GO" id="GO:0008270">
    <property type="term" value="F:zinc ion binding"/>
    <property type="evidence" value="ECO:0007669"/>
    <property type="project" value="InterPro"/>
</dbReference>
<dbReference type="InterPro" id="IPR001138">
    <property type="entry name" value="Zn2Cys6_DnaBD"/>
</dbReference>
<dbReference type="Proteomes" id="UP001174691">
    <property type="component" value="Unassembled WGS sequence"/>
</dbReference>
<dbReference type="PANTHER" id="PTHR47785">
    <property type="entry name" value="ZN(II)2CYS6 TRANSCRIPTION FACTOR (EUROFUNG)-RELATED-RELATED"/>
    <property type="match status" value="1"/>
</dbReference>
<keyword evidence="1" id="KW-0539">Nucleus</keyword>
<dbReference type="SMART" id="SM00066">
    <property type="entry name" value="GAL4"/>
    <property type="match status" value="1"/>
</dbReference>
<comment type="caution">
    <text evidence="4">The sequence shown here is derived from an EMBL/GenBank/DDBJ whole genome shotgun (WGS) entry which is preliminary data.</text>
</comment>
<dbReference type="PROSITE" id="PS00463">
    <property type="entry name" value="ZN2_CY6_FUNGAL_1"/>
    <property type="match status" value="1"/>
</dbReference>
<feature type="region of interest" description="Disordered" evidence="2">
    <location>
        <begin position="81"/>
        <end position="144"/>
    </location>
</feature>
<dbReference type="CDD" id="cd00067">
    <property type="entry name" value="GAL4"/>
    <property type="match status" value="1"/>
</dbReference>
<dbReference type="PANTHER" id="PTHR47785:SF1">
    <property type="entry name" value="TRANSCRIPTION FACTOR, PUTATIVE (AFU_ORTHOLOGUE AFUA_5G14530)-RELATED"/>
    <property type="match status" value="1"/>
</dbReference>
<accession>A0AA38S0E8</accession>
<evidence type="ECO:0000256" key="1">
    <source>
        <dbReference type="ARBA" id="ARBA00023242"/>
    </source>
</evidence>
<feature type="compositionally biased region" description="Pro residues" evidence="2">
    <location>
        <begin position="130"/>
        <end position="144"/>
    </location>
</feature>
<dbReference type="Pfam" id="PF00172">
    <property type="entry name" value="Zn_clus"/>
    <property type="match status" value="1"/>
</dbReference>
<dbReference type="InterPro" id="IPR036864">
    <property type="entry name" value="Zn2-C6_fun-type_DNA-bd_sf"/>
</dbReference>
<dbReference type="SUPFAM" id="SSF57701">
    <property type="entry name" value="Zn2/Cys6 DNA-binding domain"/>
    <property type="match status" value="1"/>
</dbReference>
<dbReference type="EMBL" id="JANBVN010000061">
    <property type="protein sequence ID" value="KAJ9151658.1"/>
    <property type="molecule type" value="Genomic_DNA"/>
</dbReference>
<reference evidence="4" key="1">
    <citation type="submission" date="2022-07" db="EMBL/GenBank/DDBJ databases">
        <title>Fungi with potential for degradation of polypropylene.</title>
        <authorList>
            <person name="Gostincar C."/>
        </authorList>
    </citation>
    <scope>NUCLEOTIDE SEQUENCE</scope>
    <source>
        <strain evidence="4">EXF-13287</strain>
    </source>
</reference>
<feature type="compositionally biased region" description="Low complexity" evidence="2">
    <location>
        <begin position="93"/>
        <end position="114"/>
    </location>
</feature>
<protein>
    <recommendedName>
        <fullName evidence="3">Zn(2)-C6 fungal-type domain-containing protein</fullName>
    </recommendedName>
</protein>
<keyword evidence="5" id="KW-1185">Reference proteome</keyword>
<evidence type="ECO:0000313" key="5">
    <source>
        <dbReference type="Proteomes" id="UP001174691"/>
    </source>
</evidence>
<name>A0AA38S0E8_9PEZI</name>
<dbReference type="AlphaFoldDB" id="A0AA38S0E8"/>
<sequence>MDDSPEPIRKRLRTSHACDICRSRKIRCDGNNPCASCKVADTQCTYGSEASSRGKSDLILEGVQRVEKYLQELNANLASSAPSPVLFRGTRQSLLSPNHPSSSNRQGSSFSQWSPLPEVLQPHHHHHPPTARPPPPAPPPRQPT</sequence>
<dbReference type="Gene3D" id="4.10.240.10">
    <property type="entry name" value="Zn(2)-C6 fungal-type DNA-binding domain"/>
    <property type="match status" value="1"/>
</dbReference>
<organism evidence="4 5">
    <name type="scientific">Coniochaeta hoffmannii</name>
    <dbReference type="NCBI Taxonomy" id="91930"/>
    <lineage>
        <taxon>Eukaryota</taxon>
        <taxon>Fungi</taxon>
        <taxon>Dikarya</taxon>
        <taxon>Ascomycota</taxon>
        <taxon>Pezizomycotina</taxon>
        <taxon>Sordariomycetes</taxon>
        <taxon>Sordariomycetidae</taxon>
        <taxon>Coniochaetales</taxon>
        <taxon>Coniochaetaceae</taxon>
        <taxon>Coniochaeta</taxon>
    </lineage>
</organism>
<feature type="domain" description="Zn(2)-C6 fungal-type" evidence="3">
    <location>
        <begin position="17"/>
        <end position="46"/>
    </location>
</feature>
<evidence type="ECO:0000313" key="4">
    <source>
        <dbReference type="EMBL" id="KAJ9151658.1"/>
    </source>
</evidence>